<dbReference type="CDD" id="cd22164">
    <property type="entry name" value="F-box_AtSKIP19-like"/>
    <property type="match status" value="1"/>
</dbReference>
<dbReference type="Proteomes" id="UP001157418">
    <property type="component" value="Unassembled WGS sequence"/>
</dbReference>
<feature type="domain" description="F-box" evidence="1">
    <location>
        <begin position="5"/>
        <end position="52"/>
    </location>
</feature>
<dbReference type="SUPFAM" id="SSF81383">
    <property type="entry name" value="F-box domain"/>
    <property type="match status" value="1"/>
</dbReference>
<accession>A0AAU9PFI6</accession>
<dbReference type="AlphaFoldDB" id="A0AAU9PFI6"/>
<dbReference type="InterPro" id="IPR036047">
    <property type="entry name" value="F-box-like_dom_sf"/>
</dbReference>
<reference evidence="2 3" key="1">
    <citation type="submission" date="2022-01" db="EMBL/GenBank/DDBJ databases">
        <authorList>
            <person name="Xiong W."/>
            <person name="Schranz E."/>
        </authorList>
    </citation>
    <scope>NUCLEOTIDE SEQUENCE [LARGE SCALE GENOMIC DNA]</scope>
</reference>
<dbReference type="Gene3D" id="1.20.1280.50">
    <property type="match status" value="1"/>
</dbReference>
<proteinExistence type="predicted"/>
<keyword evidence="3" id="KW-1185">Reference proteome</keyword>
<dbReference type="PROSITE" id="PS50181">
    <property type="entry name" value="FBOX"/>
    <property type="match status" value="1"/>
</dbReference>
<name>A0AAU9PFI6_9ASTR</name>
<comment type="caution">
    <text evidence="2">The sequence shown here is derived from an EMBL/GenBank/DDBJ whole genome shotgun (WGS) entry which is preliminary data.</text>
</comment>
<gene>
    <name evidence="2" type="ORF">LVIROSA_LOCUS34190</name>
</gene>
<organism evidence="2 3">
    <name type="scientific">Lactuca virosa</name>
    <dbReference type="NCBI Taxonomy" id="75947"/>
    <lineage>
        <taxon>Eukaryota</taxon>
        <taxon>Viridiplantae</taxon>
        <taxon>Streptophyta</taxon>
        <taxon>Embryophyta</taxon>
        <taxon>Tracheophyta</taxon>
        <taxon>Spermatophyta</taxon>
        <taxon>Magnoliopsida</taxon>
        <taxon>eudicotyledons</taxon>
        <taxon>Gunneridae</taxon>
        <taxon>Pentapetalae</taxon>
        <taxon>asterids</taxon>
        <taxon>campanulids</taxon>
        <taxon>Asterales</taxon>
        <taxon>Asteraceae</taxon>
        <taxon>Cichorioideae</taxon>
        <taxon>Cichorieae</taxon>
        <taxon>Lactucinae</taxon>
        <taxon>Lactuca</taxon>
    </lineage>
</organism>
<evidence type="ECO:0000313" key="3">
    <source>
        <dbReference type="Proteomes" id="UP001157418"/>
    </source>
</evidence>
<dbReference type="PANTHER" id="PTHR38926">
    <property type="entry name" value="F-BOX DOMAIN CONTAINING PROTEIN, EXPRESSED"/>
    <property type="match status" value="1"/>
</dbReference>
<dbReference type="SMART" id="SM00256">
    <property type="entry name" value="FBOX"/>
    <property type="match status" value="1"/>
</dbReference>
<dbReference type="PANTHER" id="PTHR38926:SF2">
    <property type="entry name" value="F-BOX_LRR-REPEAT PROTEIN 21-RELATED"/>
    <property type="match status" value="1"/>
</dbReference>
<dbReference type="EMBL" id="CAKMRJ010005634">
    <property type="protein sequence ID" value="CAH1448663.1"/>
    <property type="molecule type" value="Genomic_DNA"/>
</dbReference>
<evidence type="ECO:0000313" key="2">
    <source>
        <dbReference type="EMBL" id="CAH1448663.1"/>
    </source>
</evidence>
<sequence>MAKKSPNWLLMPDELMENILQRLNSVEKIRSAGKVCRTWRRICKDPAMWKVVDINKWRDGSDTNYKLEIEMLTKQAVDLSCGELIDFSIGGFCTDDLLDYIVLR</sequence>
<evidence type="ECO:0000259" key="1">
    <source>
        <dbReference type="PROSITE" id="PS50181"/>
    </source>
</evidence>
<dbReference type="InterPro" id="IPR001810">
    <property type="entry name" value="F-box_dom"/>
</dbReference>
<dbReference type="Pfam" id="PF12937">
    <property type="entry name" value="F-box-like"/>
    <property type="match status" value="1"/>
</dbReference>
<protein>
    <recommendedName>
        <fullName evidence="1">F-box domain-containing protein</fullName>
    </recommendedName>
</protein>